<dbReference type="GO" id="GO:0016812">
    <property type="term" value="F:hydrolase activity, acting on carbon-nitrogen (but not peptide) bonds, in cyclic amides"/>
    <property type="evidence" value="ECO:0007669"/>
    <property type="project" value="TreeGrafter"/>
</dbReference>
<dbReference type="GO" id="GO:0005829">
    <property type="term" value="C:cytosol"/>
    <property type="evidence" value="ECO:0007669"/>
    <property type="project" value="TreeGrafter"/>
</dbReference>
<dbReference type="InterPro" id="IPR006680">
    <property type="entry name" value="Amidohydro-rel"/>
</dbReference>
<dbReference type="FunFam" id="3.20.20.140:FF:000174">
    <property type="entry name" value="Dihydropyrimidinase-related protein 2"/>
    <property type="match status" value="1"/>
</dbReference>
<dbReference type="Gene3D" id="3.20.20.140">
    <property type="entry name" value="Metal-dependent hydrolases"/>
    <property type="match status" value="1"/>
</dbReference>
<keyword evidence="9" id="KW-1185">Reference proteome</keyword>
<dbReference type="Gene3D" id="2.30.40.10">
    <property type="entry name" value="Urease, subunit C, domain 1"/>
    <property type="match status" value="1"/>
</dbReference>
<proteinExistence type="inferred from homology"/>
<evidence type="ECO:0000256" key="4">
    <source>
        <dbReference type="ARBA" id="ARBA00022801"/>
    </source>
</evidence>
<evidence type="ECO:0000259" key="7">
    <source>
        <dbReference type="Pfam" id="PF01979"/>
    </source>
</evidence>
<dbReference type="SUPFAM" id="SSF51338">
    <property type="entry name" value="Composite domain of metallo-dependent hydrolases"/>
    <property type="match status" value="2"/>
</dbReference>
<gene>
    <name evidence="8" type="ORF">SAMN02745126_02646</name>
</gene>
<evidence type="ECO:0000256" key="5">
    <source>
        <dbReference type="PIRSR" id="PIRSR611778-50"/>
    </source>
</evidence>
<evidence type="ECO:0000313" key="9">
    <source>
        <dbReference type="Proteomes" id="UP000190092"/>
    </source>
</evidence>
<dbReference type="InterPro" id="IPR032466">
    <property type="entry name" value="Metal_Hydrolase"/>
</dbReference>
<dbReference type="GO" id="GO:0046872">
    <property type="term" value="F:metal ion binding"/>
    <property type="evidence" value="ECO:0007669"/>
    <property type="project" value="UniProtKB-KW"/>
</dbReference>
<feature type="compositionally biased region" description="Basic and acidic residues" evidence="6">
    <location>
        <begin position="459"/>
        <end position="468"/>
    </location>
</feature>
<dbReference type="Pfam" id="PF01979">
    <property type="entry name" value="Amidohydro_1"/>
    <property type="match status" value="1"/>
</dbReference>
<comment type="PTM">
    <text evidence="5">Carbamylation allows a single lysine to coordinate two divalent metal cations.</text>
</comment>
<evidence type="ECO:0000313" key="8">
    <source>
        <dbReference type="EMBL" id="SJZ87200.1"/>
    </source>
</evidence>
<dbReference type="AlphaFoldDB" id="A0A1T4P6I4"/>
<evidence type="ECO:0000256" key="1">
    <source>
        <dbReference type="ARBA" id="ARBA00001947"/>
    </source>
</evidence>
<dbReference type="InterPro" id="IPR050378">
    <property type="entry name" value="Metallo-dep_Hydrolases_sf"/>
</dbReference>
<protein>
    <submittedName>
        <fullName evidence="8">Dihydropyrimidinase</fullName>
    </submittedName>
</protein>
<dbReference type="RefSeq" id="WP_085934305.1">
    <property type="nucleotide sequence ID" value="NZ_FUWJ01000002.1"/>
</dbReference>
<dbReference type="NCBIfam" id="NF009941">
    <property type="entry name" value="PRK13404.1"/>
    <property type="match status" value="1"/>
</dbReference>
<evidence type="ECO:0000256" key="6">
    <source>
        <dbReference type="SAM" id="MobiDB-lite"/>
    </source>
</evidence>
<dbReference type="InterPro" id="IPR011059">
    <property type="entry name" value="Metal-dep_hydrolase_composite"/>
</dbReference>
<dbReference type="NCBIfam" id="TIGR02033">
    <property type="entry name" value="D-hydantoinase"/>
    <property type="match status" value="1"/>
</dbReference>
<dbReference type="OrthoDB" id="9775759at2"/>
<accession>A0A1T4P6I4</accession>
<dbReference type="InterPro" id="IPR011778">
    <property type="entry name" value="Hydantoinase/dihydroPyrase"/>
</dbReference>
<evidence type="ECO:0000256" key="2">
    <source>
        <dbReference type="ARBA" id="ARBA00008829"/>
    </source>
</evidence>
<keyword evidence="4" id="KW-0378">Hydrolase</keyword>
<reference evidence="9" key="1">
    <citation type="submission" date="2017-02" db="EMBL/GenBank/DDBJ databases">
        <authorList>
            <person name="Varghese N."/>
            <person name="Submissions S."/>
        </authorList>
    </citation>
    <scope>NUCLEOTIDE SEQUENCE [LARGE SCALE GENOMIC DNA]</scope>
    <source>
        <strain evidence="9">ATCC 27094</strain>
    </source>
</reference>
<dbReference type="STRING" id="225324.SAMN02745126_02646"/>
<feature type="region of interest" description="Disordered" evidence="6">
    <location>
        <begin position="448"/>
        <end position="481"/>
    </location>
</feature>
<keyword evidence="3" id="KW-0479">Metal-binding</keyword>
<sequence>MADYDLVIRNTTIATAADVVKGDIGITGGRVVALGERLDKGGREIDATDLIAMPGGIDAHVHFDQDTADGSVFCDDFESGSRAAAAGGTTTILPFAYQNKGQSLRDAVNKYHRRAEGKSLIDYAFHVILSDPSEKIMGQDFPALVADGYTSFKVYMTYDDVKLSDREMLDALAAARREQAMLMIHAENSDCIGWLTEQLELKGMTAAKFHATSRPFVVEREATHRAISLAELLDVPMLLVHVSAKEAMHEIQRAQARGLKVYGETCPQYLFLSEEDFEKPGEEGAKCVCSPPPRGTDNQEHIWTGLSANTFHVLSSDHAAFKFDDVRGKKLPGAAQSFRKIPNGVPGVETRLPLLFSEGVNKGRLTLQQFVALSSTNAAKIYGLHPRKGTIAVGADADIVLWDPKRKVSLTNSILHHNCDYTPYEGRELTGYPVMTLSRGEIVMEEGRMSGSAGRGRFQKCDRPEPARPRGKPLIDPSIFT</sequence>
<dbReference type="PANTHER" id="PTHR11647">
    <property type="entry name" value="HYDRANTOINASE/DIHYDROPYRIMIDINASE FAMILY MEMBER"/>
    <property type="match status" value="1"/>
</dbReference>
<organism evidence="8 9">
    <name type="scientific">Enhydrobacter aerosaccus</name>
    <dbReference type="NCBI Taxonomy" id="225324"/>
    <lineage>
        <taxon>Bacteria</taxon>
        <taxon>Pseudomonadati</taxon>
        <taxon>Pseudomonadota</taxon>
        <taxon>Alphaproteobacteria</taxon>
        <taxon>Hyphomicrobiales</taxon>
        <taxon>Enhydrobacter</taxon>
    </lineage>
</organism>
<dbReference type="SUPFAM" id="SSF51556">
    <property type="entry name" value="Metallo-dependent hydrolases"/>
    <property type="match status" value="1"/>
</dbReference>
<comment type="cofactor">
    <cofactor evidence="1">
        <name>Zn(2+)</name>
        <dbReference type="ChEBI" id="CHEBI:29105"/>
    </cofactor>
</comment>
<feature type="modified residue" description="N6-carboxylysine" evidence="5">
    <location>
        <position position="153"/>
    </location>
</feature>
<name>A0A1T4P6I4_9HYPH</name>
<comment type="similarity">
    <text evidence="2">Belongs to the metallo-dependent hydrolases superfamily. Hydantoinase/dihydropyrimidinase family.</text>
</comment>
<evidence type="ECO:0000256" key="3">
    <source>
        <dbReference type="ARBA" id="ARBA00022723"/>
    </source>
</evidence>
<dbReference type="PANTHER" id="PTHR11647:SF1">
    <property type="entry name" value="COLLAPSIN RESPONSE MEDIATOR PROTEIN"/>
    <property type="match status" value="1"/>
</dbReference>
<dbReference type="Proteomes" id="UP000190092">
    <property type="component" value="Unassembled WGS sequence"/>
</dbReference>
<dbReference type="CDD" id="cd01314">
    <property type="entry name" value="D-HYD"/>
    <property type="match status" value="1"/>
</dbReference>
<dbReference type="EMBL" id="FUWJ01000002">
    <property type="protein sequence ID" value="SJZ87200.1"/>
    <property type="molecule type" value="Genomic_DNA"/>
</dbReference>
<feature type="domain" description="Amidohydrolase-related" evidence="7">
    <location>
        <begin position="51"/>
        <end position="443"/>
    </location>
</feature>